<sequence length="600" mass="67689">MSMRTSYCGLVTEQQLGQTVKLCGWVNRRRDHGGVIFIDLRDREGLVQVVCDPDRAEMFKAAEGLRNEFCVQITGLVRSRPAGTENANLTSGKIEVLCHELEVLNPSVTPPFQLDDENLSETTRLTHRVLDLRRPQMQYNLRLRYKVAMEVRKYLDAQGFIDIETPMLTKSTPEGARDYLVPSRVNAGMFFALPQSPQLFKQLLMVAGFDRYYQITKCFRDEDLRADRQPEFTQIDCETSFLSEQEIRDLFENMIRHVFKEAINVDLDAKVPVMEYSEAMRRFGSDKPDLRVKLEFTELTDVMGDVDFKVFSVPATTEGGRVVALRVPGGAEISRSEIDAYTEFVKIYGAKGLAWIKVNEVAKGRDGLQSPIVKNLHDAAIASILERTGAQDGDIIFFGADKAKVVNDGIGALRLKIGHSEFGKSHGLFEAGWRPLWVVDFPMFEYDEDDARWVACHHPFTSPKDEHIDYLETDPGKCLAKAYDMVLNGWEIGGGSVRIFQEDVQSKVFRALKLGEEEARAKFGFLLDALQYGAPPHGGIAFGLDRIITMMAGADSIRDVIAFPKTQRAQDLLTQAPSPVDERQLRELHIRLRQPEAPKA</sequence>
<dbReference type="InterPro" id="IPR004365">
    <property type="entry name" value="NA-bd_OB_tRNA"/>
</dbReference>
<dbReference type="RefSeq" id="WP_048628715.1">
    <property type="nucleotide sequence ID" value="NZ_CABPSX010000001.1"/>
</dbReference>
<dbReference type="HAMAP" id="MF_00044">
    <property type="entry name" value="Asp_tRNA_synth_type1"/>
    <property type="match status" value="1"/>
</dbReference>
<keyword evidence="2 7" id="KW-0436">Ligase</keyword>
<dbReference type="GO" id="GO:0004815">
    <property type="term" value="F:aspartate-tRNA ligase activity"/>
    <property type="evidence" value="ECO:0007669"/>
    <property type="project" value="UniProtKB-UniRule"/>
</dbReference>
<dbReference type="EMBL" id="CABPSX010000001">
    <property type="protein sequence ID" value="VVG70085.1"/>
    <property type="molecule type" value="Genomic_DNA"/>
</dbReference>
<dbReference type="GO" id="GO:0050560">
    <property type="term" value="F:aspartate-tRNA(Asn) ligase activity"/>
    <property type="evidence" value="ECO:0007669"/>
    <property type="project" value="UniProtKB-EC"/>
</dbReference>
<dbReference type="Gene3D" id="3.30.930.10">
    <property type="entry name" value="Bira Bifunctional Protein, Domain 2"/>
    <property type="match status" value="1"/>
</dbReference>
<feature type="domain" description="Aminoacyl-transfer RNA synthetases class-II family profile" evidence="8">
    <location>
        <begin position="141"/>
        <end position="564"/>
    </location>
</feature>
<dbReference type="PRINTS" id="PR01042">
    <property type="entry name" value="TRNASYNTHASP"/>
</dbReference>
<proteinExistence type="inferred from homology"/>
<feature type="binding site" evidence="7">
    <location>
        <begin position="543"/>
        <end position="546"/>
    </location>
    <ligand>
        <name>ATP</name>
        <dbReference type="ChEBI" id="CHEBI:30616"/>
    </ligand>
</feature>
<evidence type="ECO:0000256" key="4">
    <source>
        <dbReference type="ARBA" id="ARBA00022840"/>
    </source>
</evidence>
<feature type="binding site" evidence="7">
    <location>
        <begin position="220"/>
        <end position="222"/>
    </location>
    <ligand>
        <name>ATP</name>
        <dbReference type="ChEBI" id="CHEBI:30616"/>
    </ligand>
</feature>
<dbReference type="NCBIfam" id="TIGR00459">
    <property type="entry name" value="aspS_bact"/>
    <property type="match status" value="1"/>
</dbReference>
<dbReference type="CDD" id="cd04317">
    <property type="entry name" value="EcAspRS_like_N"/>
    <property type="match status" value="1"/>
</dbReference>
<feature type="site" description="Important for tRNA non-discrimination" evidence="7">
    <location>
        <position position="83"/>
    </location>
</feature>
<keyword evidence="6 7" id="KW-0030">Aminoacyl-tRNA synthetase</keyword>
<feature type="region of interest" description="Aspartate" evidence="7">
    <location>
        <begin position="198"/>
        <end position="201"/>
    </location>
</feature>
<evidence type="ECO:0000256" key="3">
    <source>
        <dbReference type="ARBA" id="ARBA00022741"/>
    </source>
</evidence>
<evidence type="ECO:0000256" key="5">
    <source>
        <dbReference type="ARBA" id="ARBA00022917"/>
    </source>
</evidence>
<dbReference type="SUPFAM" id="SSF50249">
    <property type="entry name" value="Nucleic acid-binding proteins"/>
    <property type="match status" value="1"/>
</dbReference>
<organism evidence="10 12">
    <name type="scientific">Pandoraea apista</name>
    <dbReference type="NCBI Taxonomy" id="93218"/>
    <lineage>
        <taxon>Bacteria</taxon>
        <taxon>Pseudomonadati</taxon>
        <taxon>Pseudomonadota</taxon>
        <taxon>Betaproteobacteria</taxon>
        <taxon>Burkholderiales</taxon>
        <taxon>Burkholderiaceae</taxon>
        <taxon>Pandoraea</taxon>
    </lineage>
</organism>
<dbReference type="Pfam" id="PF01336">
    <property type="entry name" value="tRNA_anti-codon"/>
    <property type="match status" value="1"/>
</dbReference>
<dbReference type="Gene3D" id="2.40.50.140">
    <property type="entry name" value="Nucleic acid-binding proteins"/>
    <property type="match status" value="1"/>
</dbReference>
<evidence type="ECO:0000256" key="2">
    <source>
        <dbReference type="ARBA" id="ARBA00022598"/>
    </source>
</evidence>
<dbReference type="GO" id="GO:0006422">
    <property type="term" value="P:aspartyl-tRNA aminoacylation"/>
    <property type="evidence" value="ECO:0007669"/>
    <property type="project" value="UniProtKB-UniRule"/>
</dbReference>
<dbReference type="InterPro" id="IPR047089">
    <property type="entry name" value="Asp-tRNA-ligase_1_N"/>
</dbReference>
<evidence type="ECO:0000259" key="8">
    <source>
        <dbReference type="PROSITE" id="PS50862"/>
    </source>
</evidence>
<name>A0A0G4JGX5_9BURK</name>
<dbReference type="EC" id="6.1.1.23" evidence="7"/>
<dbReference type="EMBL" id="RWHX01000028">
    <property type="protein sequence ID" value="RSK79244.1"/>
    <property type="molecule type" value="Genomic_DNA"/>
</dbReference>
<dbReference type="InterPro" id="IPR029351">
    <property type="entry name" value="GAD_dom"/>
</dbReference>
<feature type="binding site" evidence="7">
    <location>
        <position position="457"/>
    </location>
    <ligand>
        <name>L-aspartate</name>
        <dbReference type="ChEBI" id="CHEBI:29991"/>
    </ligand>
</feature>
<dbReference type="Proteomes" id="UP000364291">
    <property type="component" value="Unassembled WGS sequence"/>
</dbReference>
<keyword evidence="7" id="KW-0963">Cytoplasm</keyword>
<dbReference type="PANTHER" id="PTHR22594:SF5">
    <property type="entry name" value="ASPARTATE--TRNA LIGASE, MITOCHONDRIAL"/>
    <property type="match status" value="1"/>
</dbReference>
<evidence type="ECO:0000256" key="7">
    <source>
        <dbReference type="HAMAP-Rule" id="MF_00044"/>
    </source>
</evidence>
<keyword evidence="4 7" id="KW-0067">ATP-binding</keyword>
<dbReference type="InterPro" id="IPR045864">
    <property type="entry name" value="aa-tRNA-synth_II/BPL/LPL"/>
</dbReference>
<dbReference type="Gene3D" id="3.30.1360.30">
    <property type="entry name" value="GAD-like domain"/>
    <property type="match status" value="1"/>
</dbReference>
<feature type="binding site" evidence="7">
    <location>
        <position position="220"/>
    </location>
    <ligand>
        <name>L-aspartate</name>
        <dbReference type="ChEBI" id="CHEBI:29991"/>
    </ligand>
</feature>
<dbReference type="PANTHER" id="PTHR22594">
    <property type="entry name" value="ASPARTYL/LYSYL-TRNA SYNTHETASE"/>
    <property type="match status" value="1"/>
</dbReference>
<evidence type="ECO:0000256" key="1">
    <source>
        <dbReference type="ARBA" id="ARBA00006303"/>
    </source>
</evidence>
<dbReference type="InterPro" id="IPR012340">
    <property type="entry name" value="NA-bd_OB-fold"/>
</dbReference>
<dbReference type="STRING" id="93218.XM39_13140"/>
<dbReference type="Pfam" id="PF00152">
    <property type="entry name" value="tRNA-synt_2"/>
    <property type="match status" value="1"/>
</dbReference>
<dbReference type="InterPro" id="IPR004364">
    <property type="entry name" value="Aa-tRNA-synt_II"/>
</dbReference>
<reference evidence="10 12" key="2">
    <citation type="submission" date="2019-08" db="EMBL/GenBank/DDBJ databases">
        <authorList>
            <person name="Peeters C."/>
        </authorList>
    </citation>
    <scope>NUCLEOTIDE SEQUENCE [LARGE SCALE GENOMIC DNA]</scope>
    <source>
        <strain evidence="10 12">LMG 18089</strain>
    </source>
</reference>
<keyword evidence="11" id="KW-1185">Reference proteome</keyword>
<dbReference type="GO" id="GO:0003676">
    <property type="term" value="F:nucleic acid binding"/>
    <property type="evidence" value="ECO:0007669"/>
    <property type="project" value="InterPro"/>
</dbReference>
<keyword evidence="3 7" id="KW-0547">Nucleotide-binding</keyword>
<dbReference type="SUPFAM" id="SSF55261">
    <property type="entry name" value="GAD domain-like"/>
    <property type="match status" value="1"/>
</dbReference>
<dbReference type="Pfam" id="PF02938">
    <property type="entry name" value="GAD"/>
    <property type="match status" value="1"/>
</dbReference>
<feature type="binding site" evidence="7">
    <location>
        <position position="498"/>
    </location>
    <ligand>
        <name>L-aspartate</name>
        <dbReference type="ChEBI" id="CHEBI:29991"/>
    </ligand>
</feature>
<dbReference type="InterPro" id="IPR004115">
    <property type="entry name" value="GAD-like_sf"/>
</dbReference>
<dbReference type="OrthoDB" id="9802326at2"/>
<comment type="similarity">
    <text evidence="1 7">Belongs to the class-II aminoacyl-tRNA synthetase family. Type 1 subfamily.</text>
</comment>
<dbReference type="GeneID" id="47016302"/>
<feature type="binding site" evidence="7">
    <location>
        <position position="491"/>
    </location>
    <ligand>
        <name>ATP</name>
        <dbReference type="ChEBI" id="CHEBI:30616"/>
    </ligand>
</feature>
<feature type="site" description="Important for tRNA non-discrimination" evidence="7">
    <location>
        <position position="32"/>
    </location>
</feature>
<dbReference type="CDD" id="cd00777">
    <property type="entry name" value="AspRS_core"/>
    <property type="match status" value="1"/>
</dbReference>
<dbReference type="SUPFAM" id="SSF55681">
    <property type="entry name" value="Class II aaRS and biotin synthetases"/>
    <property type="match status" value="1"/>
</dbReference>
<dbReference type="GO" id="GO:0005737">
    <property type="term" value="C:cytoplasm"/>
    <property type="evidence" value="ECO:0007669"/>
    <property type="project" value="UniProtKB-SubCell"/>
</dbReference>
<protein>
    <recommendedName>
        <fullName evidence="7">Aspartate--tRNA(Asp/Asn) ligase</fullName>
        <ecNumber evidence="7">6.1.1.23</ecNumber>
    </recommendedName>
    <alternativeName>
        <fullName evidence="7">Aspartyl-tRNA synthetase</fullName>
        <shortName evidence="7">AspRS</shortName>
    </alternativeName>
    <alternativeName>
        <fullName evidence="7">Non-discriminating aspartyl-tRNA synthetase</fullName>
        <shortName evidence="7">ND-AspRS</shortName>
    </alternativeName>
</protein>
<dbReference type="InterPro" id="IPR047090">
    <property type="entry name" value="AspRS_core"/>
</dbReference>
<dbReference type="GO" id="GO:0005524">
    <property type="term" value="F:ATP binding"/>
    <property type="evidence" value="ECO:0007669"/>
    <property type="project" value="UniProtKB-UniRule"/>
</dbReference>
<dbReference type="InterPro" id="IPR006195">
    <property type="entry name" value="aa-tRNA-synth_II"/>
</dbReference>
<dbReference type="PROSITE" id="PS50862">
    <property type="entry name" value="AA_TRNA_LIGASE_II"/>
    <property type="match status" value="1"/>
</dbReference>
<dbReference type="NCBIfam" id="NF001750">
    <property type="entry name" value="PRK00476.1"/>
    <property type="match status" value="1"/>
</dbReference>
<feature type="binding site" evidence="7">
    <location>
        <position position="174"/>
    </location>
    <ligand>
        <name>L-aspartate</name>
        <dbReference type="ChEBI" id="CHEBI:29991"/>
    </ligand>
</feature>
<dbReference type="InterPro" id="IPR002312">
    <property type="entry name" value="Asp/Asn-tRNA-synth_IIb"/>
</dbReference>
<comment type="subunit">
    <text evidence="7">Homodimer.</text>
</comment>
<evidence type="ECO:0000313" key="12">
    <source>
        <dbReference type="Proteomes" id="UP000364291"/>
    </source>
</evidence>
<evidence type="ECO:0000313" key="9">
    <source>
        <dbReference type="EMBL" id="RSK79244.1"/>
    </source>
</evidence>
<dbReference type="InterPro" id="IPR004524">
    <property type="entry name" value="Asp-tRNA-ligase_1"/>
</dbReference>
<keyword evidence="5 7" id="KW-0648">Protein biosynthesis</keyword>
<reference evidence="9 11" key="1">
    <citation type="submission" date="2018-12" db="EMBL/GenBank/DDBJ databases">
        <title>Whole genome sequence of a Pandoraea apista isolate from a patient with cystic fibrosis.</title>
        <authorList>
            <person name="Kenna D.T."/>
            <person name="Turton J.F."/>
        </authorList>
    </citation>
    <scope>NUCLEOTIDE SEQUENCE [LARGE SCALE GENOMIC DNA]</scope>
    <source>
        <strain evidence="9 11">Pa13324</strain>
    </source>
</reference>
<evidence type="ECO:0000313" key="10">
    <source>
        <dbReference type="EMBL" id="VVG70085.1"/>
    </source>
</evidence>
<comment type="subcellular location">
    <subcellularLocation>
        <location evidence="7">Cytoplasm</location>
    </subcellularLocation>
</comment>
<evidence type="ECO:0000256" key="6">
    <source>
        <dbReference type="ARBA" id="ARBA00023146"/>
    </source>
</evidence>
<evidence type="ECO:0000313" key="11">
    <source>
        <dbReference type="Proteomes" id="UP000270216"/>
    </source>
</evidence>
<accession>A0A0G4JGX5</accession>
<dbReference type="Proteomes" id="UP000270216">
    <property type="component" value="Unassembled WGS sequence"/>
</dbReference>
<gene>
    <name evidence="7 9" type="primary">aspS</name>
    <name evidence="9" type="ORF">EJE83_15415</name>
    <name evidence="10" type="ORF">PAP18089_01043</name>
</gene>
<dbReference type="AlphaFoldDB" id="A0A0G4JGX5"/>
<comment type="function">
    <text evidence="7">Aspartyl-tRNA synthetase with relaxed tRNA specificity since it is able to aspartylate not only its cognate tRNA(Asp) but also tRNA(Asn). Reaction proceeds in two steps: L-aspartate is first activated by ATP to form Asp-AMP and then transferred to the acceptor end of tRNA(Asp/Asn).</text>
</comment>
<comment type="catalytic activity">
    <reaction evidence="7">
        <text>tRNA(Asx) + L-aspartate + ATP = L-aspartyl-tRNA(Asx) + AMP + diphosphate</text>
        <dbReference type="Rhea" id="RHEA:18349"/>
        <dbReference type="Rhea" id="RHEA-COMP:9710"/>
        <dbReference type="Rhea" id="RHEA-COMP:9711"/>
        <dbReference type="ChEBI" id="CHEBI:29991"/>
        <dbReference type="ChEBI" id="CHEBI:30616"/>
        <dbReference type="ChEBI" id="CHEBI:33019"/>
        <dbReference type="ChEBI" id="CHEBI:78442"/>
        <dbReference type="ChEBI" id="CHEBI:78516"/>
        <dbReference type="ChEBI" id="CHEBI:456215"/>
        <dbReference type="EC" id="6.1.1.23"/>
    </reaction>
</comment>
<feature type="binding site" evidence="7">
    <location>
        <position position="229"/>
    </location>
    <ligand>
        <name>ATP</name>
        <dbReference type="ChEBI" id="CHEBI:30616"/>
    </ligand>
</feature>